<reference evidence="1" key="1">
    <citation type="journal article" date="2021" name="J Fungi (Basel)">
        <title>Virulence traits and population genomics of the black yeast Aureobasidium melanogenum.</title>
        <authorList>
            <person name="Cernosa A."/>
            <person name="Sun X."/>
            <person name="Gostincar C."/>
            <person name="Fang C."/>
            <person name="Gunde-Cimerman N."/>
            <person name="Song Z."/>
        </authorList>
    </citation>
    <scope>NUCLEOTIDE SEQUENCE</scope>
    <source>
        <strain evidence="1">EXF-9298</strain>
    </source>
</reference>
<accession>A0A9P8EYV6</accession>
<evidence type="ECO:0000313" key="1">
    <source>
        <dbReference type="EMBL" id="KAG9917875.1"/>
    </source>
</evidence>
<proteinExistence type="predicted"/>
<name>A0A9P8EYV6_AURME</name>
<dbReference type="EMBL" id="JAHFXS010009036">
    <property type="protein sequence ID" value="KAG9917875.1"/>
    <property type="molecule type" value="Genomic_DNA"/>
</dbReference>
<reference evidence="1" key="2">
    <citation type="submission" date="2021-08" db="EMBL/GenBank/DDBJ databases">
        <authorList>
            <person name="Gostincar C."/>
            <person name="Sun X."/>
            <person name="Song Z."/>
            <person name="Gunde-Cimerman N."/>
        </authorList>
    </citation>
    <scope>NUCLEOTIDE SEQUENCE</scope>
    <source>
        <strain evidence="1">EXF-9298</strain>
    </source>
</reference>
<dbReference type="AlphaFoldDB" id="A0A9P8EYV6"/>
<gene>
    <name evidence="1" type="ORF">KCU98_g22707</name>
</gene>
<sequence>MRSLVEARESWQSLQTHKSLADLKEAIRSENEPDSLTKSRSLLWKIFLLFEGLDQSEWLQRSADSRSAYASVRSHLLRGLEHPEEVLGSNLDPLSEDTE</sequence>
<organism evidence="1 2">
    <name type="scientific">Aureobasidium melanogenum</name>
    <name type="common">Aureobasidium pullulans var. melanogenum</name>
    <dbReference type="NCBI Taxonomy" id="46634"/>
    <lineage>
        <taxon>Eukaryota</taxon>
        <taxon>Fungi</taxon>
        <taxon>Dikarya</taxon>
        <taxon>Ascomycota</taxon>
        <taxon>Pezizomycotina</taxon>
        <taxon>Dothideomycetes</taxon>
        <taxon>Dothideomycetidae</taxon>
        <taxon>Dothideales</taxon>
        <taxon>Saccotheciaceae</taxon>
        <taxon>Aureobasidium</taxon>
    </lineage>
</organism>
<keyword evidence="2" id="KW-1185">Reference proteome</keyword>
<dbReference type="Proteomes" id="UP000729357">
    <property type="component" value="Unassembled WGS sequence"/>
</dbReference>
<feature type="non-terminal residue" evidence="1">
    <location>
        <position position="1"/>
    </location>
</feature>
<evidence type="ECO:0000313" key="2">
    <source>
        <dbReference type="Proteomes" id="UP000729357"/>
    </source>
</evidence>
<protein>
    <submittedName>
        <fullName evidence="1">Uncharacterized protein</fullName>
    </submittedName>
</protein>
<comment type="caution">
    <text evidence="1">The sequence shown here is derived from an EMBL/GenBank/DDBJ whole genome shotgun (WGS) entry which is preliminary data.</text>
</comment>